<reference evidence="1" key="1">
    <citation type="submission" date="2021-02" db="EMBL/GenBank/DDBJ databases">
        <authorList>
            <person name="Nowell W R."/>
        </authorList>
    </citation>
    <scope>NUCLEOTIDE SEQUENCE</scope>
</reference>
<dbReference type="PANTHER" id="PTHR32387">
    <property type="entry name" value="WU:FJ29H11"/>
    <property type="match status" value="1"/>
</dbReference>
<dbReference type="AlphaFoldDB" id="A0A8S2PUM2"/>
<dbReference type="InterPro" id="IPR036890">
    <property type="entry name" value="HATPase_C_sf"/>
</dbReference>
<name>A0A8S2PUM2_9BILA</name>
<organism evidence="1 2">
    <name type="scientific">Rotaria magnacalcarata</name>
    <dbReference type="NCBI Taxonomy" id="392030"/>
    <lineage>
        <taxon>Eukaryota</taxon>
        <taxon>Metazoa</taxon>
        <taxon>Spiralia</taxon>
        <taxon>Gnathifera</taxon>
        <taxon>Rotifera</taxon>
        <taxon>Eurotatoria</taxon>
        <taxon>Bdelloidea</taxon>
        <taxon>Philodinida</taxon>
        <taxon>Philodinidae</taxon>
        <taxon>Rotaria</taxon>
    </lineage>
</organism>
<accession>A0A8S2PUM2</accession>
<evidence type="ECO:0000313" key="1">
    <source>
        <dbReference type="EMBL" id="CAF4063450.1"/>
    </source>
</evidence>
<comment type="caution">
    <text evidence="1">The sequence shown here is derived from an EMBL/GenBank/DDBJ whole genome shotgun (WGS) entry which is preliminary data.</text>
</comment>
<dbReference type="PANTHER" id="PTHR32387:SF0">
    <property type="entry name" value="PROTEIN NO VEIN"/>
    <property type="match status" value="1"/>
</dbReference>
<proteinExistence type="predicted"/>
<protein>
    <submittedName>
        <fullName evidence="1">Uncharacterized protein</fullName>
    </submittedName>
</protein>
<sequence>TINAPVASQAKSSKEELVIDFLCKIILTIHARQEFVSVQRVERETFEHLGIRSFHQIGVDQRNLTPLNNLIQRHKSVKLYMQVFEKVFNLCTLHDLGAILAKVLKLEKYEDAHLGPLEEHPDIKRIFQYTRPTSGKAITEITTSNVINAFLDFQAAYRGAMRIPFDEFLEKLVKDYKVESREQLGIFCRSFPYLTEVTRKLTYEHRRHNRQSELDARSEIMKIAQAKFAELIKEVKFEFQSPLDKKKKSPTIVFDHLISIVEKYLVVSEQKIVQDTLSKFRKDELLQCLFNVSICLGTMKKPDELMVELKKFYQYPIISTVQSATVQNPQLPHMNQSLHNKQYQPASSNQLSLMPNAVMRTTVDTSFANTLSATAPVAGSTIPVAKSRITLKQLCIDLSQYLKTRDSILTVKQWAEVEKTFCSCHGVENFFEFGMINEDDGGRLPLSLMSFLHLYRQRIDPSGQLSVYENAMPMGNRRDLYTFVNQLLRIHDKREDDTHANTLNKKTSTHELFRLPIESSLTHFEQELAKMNVRSAVGYLCASIILEYIHVNRLPFSIYRQVMHTWFVLLQSSATFEHVPIEPMEYILEFLTYLPALVGQTLIVQELVLAPLDDVFRIDYKEQKGINNRQRLWLLANDEQKNKLEIWGSALDIKEWKNTNKWMEQKQIQIVSTKKQSIQISHTTEVIVKENVQPDVVETMQKPISPATSSQSYVNNDKEKRITSENDSVRAAFEHVESIRRGFGVNAGLDSTGQSIVSNLQGMIERSLEKLSNDLYSEQGHFVLELIQNADDNQYLSNRLPTLRFALSPERILVCNNEIGFRPMHISAICNVGASTKGKHKQGYAGHKGSQLEFFLKLFIR</sequence>
<gene>
    <name evidence="1" type="ORF">GIL414_LOCUS15094</name>
</gene>
<evidence type="ECO:0000313" key="2">
    <source>
        <dbReference type="Proteomes" id="UP000681720"/>
    </source>
</evidence>
<dbReference type="InterPro" id="IPR052957">
    <property type="entry name" value="Auxin_embryo_med"/>
</dbReference>
<feature type="non-terminal residue" evidence="1">
    <location>
        <position position="1"/>
    </location>
</feature>
<dbReference type="SUPFAM" id="SSF55874">
    <property type="entry name" value="ATPase domain of HSP90 chaperone/DNA topoisomerase II/histidine kinase"/>
    <property type="match status" value="1"/>
</dbReference>
<dbReference type="EMBL" id="CAJOBJ010006556">
    <property type="protein sequence ID" value="CAF4063450.1"/>
    <property type="molecule type" value="Genomic_DNA"/>
</dbReference>
<dbReference type="Proteomes" id="UP000681720">
    <property type="component" value="Unassembled WGS sequence"/>
</dbReference>